<evidence type="ECO:0000313" key="2">
    <source>
        <dbReference type="Proteomes" id="UP001218218"/>
    </source>
</evidence>
<dbReference type="AlphaFoldDB" id="A0AAD6YYW2"/>
<organism evidence="1 2">
    <name type="scientific">Mycena albidolilacea</name>
    <dbReference type="NCBI Taxonomy" id="1033008"/>
    <lineage>
        <taxon>Eukaryota</taxon>
        <taxon>Fungi</taxon>
        <taxon>Dikarya</taxon>
        <taxon>Basidiomycota</taxon>
        <taxon>Agaricomycotina</taxon>
        <taxon>Agaricomycetes</taxon>
        <taxon>Agaricomycetidae</taxon>
        <taxon>Agaricales</taxon>
        <taxon>Marasmiineae</taxon>
        <taxon>Mycenaceae</taxon>
        <taxon>Mycena</taxon>
    </lineage>
</organism>
<protein>
    <submittedName>
        <fullName evidence="1">Uncharacterized protein</fullName>
    </submittedName>
</protein>
<dbReference type="EMBL" id="JARIHO010000123">
    <property type="protein sequence ID" value="KAJ7301984.1"/>
    <property type="molecule type" value="Genomic_DNA"/>
</dbReference>
<evidence type="ECO:0000313" key="1">
    <source>
        <dbReference type="EMBL" id="KAJ7301984.1"/>
    </source>
</evidence>
<keyword evidence="2" id="KW-1185">Reference proteome</keyword>
<gene>
    <name evidence="1" type="ORF">DFH08DRAFT_827086</name>
</gene>
<name>A0AAD6YYW2_9AGAR</name>
<reference evidence="1" key="1">
    <citation type="submission" date="2023-03" db="EMBL/GenBank/DDBJ databases">
        <title>Massive genome expansion in bonnet fungi (Mycena s.s.) driven by repeated elements and novel gene families across ecological guilds.</title>
        <authorList>
            <consortium name="Lawrence Berkeley National Laboratory"/>
            <person name="Harder C.B."/>
            <person name="Miyauchi S."/>
            <person name="Viragh M."/>
            <person name="Kuo A."/>
            <person name="Thoen E."/>
            <person name="Andreopoulos B."/>
            <person name="Lu D."/>
            <person name="Skrede I."/>
            <person name="Drula E."/>
            <person name="Henrissat B."/>
            <person name="Morin E."/>
            <person name="Kohler A."/>
            <person name="Barry K."/>
            <person name="LaButti K."/>
            <person name="Morin E."/>
            <person name="Salamov A."/>
            <person name="Lipzen A."/>
            <person name="Mereny Z."/>
            <person name="Hegedus B."/>
            <person name="Baldrian P."/>
            <person name="Stursova M."/>
            <person name="Weitz H."/>
            <person name="Taylor A."/>
            <person name="Grigoriev I.V."/>
            <person name="Nagy L.G."/>
            <person name="Martin F."/>
            <person name="Kauserud H."/>
        </authorList>
    </citation>
    <scope>NUCLEOTIDE SEQUENCE</scope>
    <source>
        <strain evidence="1">CBHHK002</strain>
    </source>
</reference>
<proteinExistence type="predicted"/>
<dbReference type="Proteomes" id="UP001218218">
    <property type="component" value="Unassembled WGS sequence"/>
</dbReference>
<comment type="caution">
    <text evidence="1">The sequence shown here is derived from an EMBL/GenBank/DDBJ whole genome shotgun (WGS) entry which is preliminary data.</text>
</comment>
<accession>A0AAD6YYW2</accession>
<sequence length="137" mass="15886">MYVYFATMPQDFSIKQLAQKTTQTLWNKLPLRSIAEAHKREAEYLVSRGSLDNSPANKVVVLLEYYKYLQLHLDQDGPEYHRIAKRVYQLEQSLNTTAPDRLSSASESYSTEWKFFALGLATASIVSFFVRRASKRR</sequence>